<dbReference type="GeneID" id="111088539"/>
<dbReference type="InterPro" id="IPR000727">
    <property type="entry name" value="T_SNARE_dom"/>
</dbReference>
<accession>A0ABM1TFP7</accession>
<feature type="domain" description="T-SNARE coiled-coil homology" evidence="2">
    <location>
        <begin position="61"/>
        <end position="123"/>
    </location>
</feature>
<dbReference type="SMART" id="SM00397">
    <property type="entry name" value="t_SNARE"/>
    <property type="match status" value="1"/>
</dbReference>
<evidence type="ECO:0000256" key="1">
    <source>
        <dbReference type="ARBA" id="ARBA00009480"/>
    </source>
</evidence>
<keyword evidence="3" id="KW-1185">Reference proteome</keyword>
<proteinExistence type="inferred from homology"/>
<name>A0ABM1TFP7_LIMPO</name>
<dbReference type="SUPFAM" id="SSF58038">
    <property type="entry name" value="SNARE fusion complex"/>
    <property type="match status" value="1"/>
</dbReference>
<gene>
    <name evidence="4" type="primary">LOC111088539</name>
</gene>
<comment type="similarity">
    <text evidence="1">Belongs to the SNAP-25 family.</text>
</comment>
<dbReference type="PANTHER" id="PTHR19305:SF9">
    <property type="entry name" value="SYNAPTOSOMAL-ASSOCIATED PROTEIN 29"/>
    <property type="match status" value="1"/>
</dbReference>
<evidence type="ECO:0000313" key="4">
    <source>
        <dbReference type="RefSeq" id="XP_022254703.1"/>
    </source>
</evidence>
<dbReference type="Gene3D" id="1.20.5.110">
    <property type="match status" value="1"/>
</dbReference>
<dbReference type="PROSITE" id="PS50192">
    <property type="entry name" value="T_SNARE"/>
    <property type="match status" value="1"/>
</dbReference>
<dbReference type="Proteomes" id="UP000694941">
    <property type="component" value="Unplaced"/>
</dbReference>
<evidence type="ECO:0000259" key="2">
    <source>
        <dbReference type="PROSITE" id="PS50192"/>
    </source>
</evidence>
<protein>
    <submittedName>
        <fullName evidence="4">Synaptosomal-associated protein 29-like</fullName>
    </submittedName>
</protein>
<dbReference type="PANTHER" id="PTHR19305">
    <property type="entry name" value="SYNAPTOSOMAL ASSOCIATED PROTEIN"/>
    <property type="match status" value="1"/>
</dbReference>
<dbReference type="CDD" id="cd15887">
    <property type="entry name" value="SNARE_SNAP29N"/>
    <property type="match status" value="1"/>
</dbReference>
<reference evidence="4" key="1">
    <citation type="submission" date="2025-08" db="UniProtKB">
        <authorList>
            <consortium name="RefSeq"/>
        </authorList>
    </citation>
    <scope>IDENTIFICATION</scope>
    <source>
        <tissue evidence="4">Muscle</tissue>
    </source>
</reference>
<feature type="non-terminal residue" evidence="4">
    <location>
        <position position="226"/>
    </location>
</feature>
<organism evidence="3 4">
    <name type="scientific">Limulus polyphemus</name>
    <name type="common">Atlantic horseshoe crab</name>
    <dbReference type="NCBI Taxonomy" id="6850"/>
    <lineage>
        <taxon>Eukaryota</taxon>
        <taxon>Metazoa</taxon>
        <taxon>Ecdysozoa</taxon>
        <taxon>Arthropoda</taxon>
        <taxon>Chelicerata</taxon>
        <taxon>Merostomata</taxon>
        <taxon>Xiphosura</taxon>
        <taxon>Limulidae</taxon>
        <taxon>Limulus</taxon>
    </lineage>
</organism>
<evidence type="ECO:0000313" key="3">
    <source>
        <dbReference type="Proteomes" id="UP000694941"/>
    </source>
</evidence>
<sequence length="226" mass="25591">MVEMSTPNYNAGFDDDNEDMDDFLFLNHPKQGSSGYMLGNERNSEDNVLRLRQQELLEEQRKIQERTLQSTQSSLGLIHENEQIGIATAEELDRQGTQLHNVEKKVDDINRVMRVSHQHITSMKSFFGSIKNYFRGSTETQVALDEPEDKKPTVLMSTVGKIREDHAASSSSSHPGLRMRGLEASGFSESVDDTKFTGTTSVIQKSADTAYSTRSQMYEENFNRNL</sequence>
<dbReference type="RefSeq" id="XP_022254703.1">
    <property type="nucleotide sequence ID" value="XM_022398995.1"/>
</dbReference>